<reference evidence="4" key="1">
    <citation type="submission" date="2020-10" db="EMBL/GenBank/DDBJ databases">
        <authorList>
            <person name="Gilroy R."/>
        </authorList>
    </citation>
    <scope>NUCLEOTIDE SEQUENCE</scope>
    <source>
        <strain evidence="4">ChiBcec7-5410</strain>
    </source>
</reference>
<dbReference type="Pfam" id="PF03704">
    <property type="entry name" value="BTAD"/>
    <property type="match status" value="1"/>
</dbReference>
<evidence type="ECO:0000313" key="4">
    <source>
        <dbReference type="EMBL" id="HIT95227.1"/>
    </source>
</evidence>
<dbReference type="SUPFAM" id="SSF48452">
    <property type="entry name" value="TPR-like"/>
    <property type="match status" value="1"/>
</dbReference>
<keyword evidence="1" id="KW-0805">Transcription regulation</keyword>
<dbReference type="PANTHER" id="PTHR35807">
    <property type="entry name" value="TRANSCRIPTIONAL REGULATOR REDD-RELATED"/>
    <property type="match status" value="1"/>
</dbReference>
<dbReference type="Gene3D" id="1.25.40.10">
    <property type="entry name" value="Tetratricopeptide repeat domain"/>
    <property type="match status" value="1"/>
</dbReference>
<dbReference type="GO" id="GO:0006355">
    <property type="term" value="P:regulation of DNA-templated transcription"/>
    <property type="evidence" value="ECO:0007669"/>
    <property type="project" value="InterPro"/>
</dbReference>
<dbReference type="Gene3D" id="3.30.70.270">
    <property type="match status" value="1"/>
</dbReference>
<evidence type="ECO:0000313" key="5">
    <source>
        <dbReference type="Proteomes" id="UP000824160"/>
    </source>
</evidence>
<feature type="domain" description="Bacterial transcriptional activator" evidence="3">
    <location>
        <begin position="107"/>
        <end position="249"/>
    </location>
</feature>
<dbReference type="SMART" id="SM01043">
    <property type="entry name" value="BTAD"/>
    <property type="match status" value="1"/>
</dbReference>
<keyword evidence="2" id="KW-0804">Transcription</keyword>
<comment type="caution">
    <text evidence="4">The sequence shown here is derived from an EMBL/GenBank/DDBJ whole genome shotgun (WGS) entry which is preliminary data.</text>
</comment>
<gene>
    <name evidence="4" type="ORF">IAC43_08570</name>
</gene>
<dbReference type="Proteomes" id="UP000824160">
    <property type="component" value="Unassembled WGS sequence"/>
</dbReference>
<evidence type="ECO:0000259" key="3">
    <source>
        <dbReference type="SMART" id="SM01043"/>
    </source>
</evidence>
<dbReference type="SUPFAM" id="SSF46894">
    <property type="entry name" value="C-terminal effector domain of the bipartite response regulators"/>
    <property type="match status" value="1"/>
</dbReference>
<proteinExistence type="predicted"/>
<dbReference type="InterPro" id="IPR036388">
    <property type="entry name" value="WH-like_DNA-bd_sf"/>
</dbReference>
<accession>A0A9D1H8Z7</accession>
<dbReference type="InterPro" id="IPR051677">
    <property type="entry name" value="AfsR-DnrI-RedD_regulator"/>
</dbReference>
<evidence type="ECO:0000256" key="2">
    <source>
        <dbReference type="ARBA" id="ARBA00023163"/>
    </source>
</evidence>
<dbReference type="PANTHER" id="PTHR35807:SF1">
    <property type="entry name" value="TRANSCRIPTIONAL REGULATOR REDD"/>
    <property type="match status" value="1"/>
</dbReference>
<dbReference type="EMBL" id="DVLW01000236">
    <property type="protein sequence ID" value="HIT95227.1"/>
    <property type="molecule type" value="Genomic_DNA"/>
</dbReference>
<dbReference type="InterPro" id="IPR016032">
    <property type="entry name" value="Sig_transdc_resp-reg_C-effctor"/>
</dbReference>
<name>A0A9D1H8Z7_9FIRM</name>
<dbReference type="InterPro" id="IPR005158">
    <property type="entry name" value="BTAD"/>
</dbReference>
<dbReference type="InterPro" id="IPR043128">
    <property type="entry name" value="Rev_trsase/Diguanyl_cyclase"/>
</dbReference>
<sequence length="415" mass="47380">MEQIRIQTFGKFEITYDGEVYCLEKSQSTKTAHLLQYLTVHQGKSFEKSALVDILYDEGEVSDPLNNLKVNIFRLRQMLEKSGLPGNKFILHRKGCYSWNTEVALELDVDEFRRLLDHAARTDLPREDRIALMTAALDLYQGEFLPGLRGEKWVEVIDTDCRQRYLDAVEFVDSFCCETDNYQLEDQVLNKAAKFFPYEEKIRAMQLKSLINRKMYREAMALYESVTTRMMDDLGIVPSDELSRLHQILVGEIDMPITNFSDIRADMEDHDASAGAYNCSYVAFIDTARLISRYVQRNGQSAFLALCTLVDSHGAPLSAGGRLQDAAAAANRAVKESLRRGDLYTRYGPCQFLMLLIGINRENCQIVAKRIEDKFSRNPASRGVYFHWEFESTATLIPDESAYGEDKRAAAQPEN</sequence>
<dbReference type="GO" id="GO:0003677">
    <property type="term" value="F:DNA binding"/>
    <property type="evidence" value="ECO:0007669"/>
    <property type="project" value="InterPro"/>
</dbReference>
<evidence type="ECO:0000256" key="1">
    <source>
        <dbReference type="ARBA" id="ARBA00023015"/>
    </source>
</evidence>
<dbReference type="AlphaFoldDB" id="A0A9D1H8Z7"/>
<protein>
    <submittedName>
        <fullName evidence="4">Winged helix-turn-helix domain-containing protein</fullName>
    </submittedName>
</protein>
<dbReference type="Gene3D" id="1.10.10.10">
    <property type="entry name" value="Winged helix-like DNA-binding domain superfamily/Winged helix DNA-binding domain"/>
    <property type="match status" value="1"/>
</dbReference>
<reference evidence="4" key="2">
    <citation type="journal article" date="2021" name="PeerJ">
        <title>Extensive microbial diversity within the chicken gut microbiome revealed by metagenomics and culture.</title>
        <authorList>
            <person name="Gilroy R."/>
            <person name="Ravi A."/>
            <person name="Getino M."/>
            <person name="Pursley I."/>
            <person name="Horton D.L."/>
            <person name="Alikhan N.F."/>
            <person name="Baker D."/>
            <person name="Gharbi K."/>
            <person name="Hall N."/>
            <person name="Watson M."/>
            <person name="Adriaenssens E.M."/>
            <person name="Foster-Nyarko E."/>
            <person name="Jarju S."/>
            <person name="Secka A."/>
            <person name="Antonio M."/>
            <person name="Oren A."/>
            <person name="Chaudhuri R.R."/>
            <person name="La Ragione R."/>
            <person name="Hildebrand F."/>
            <person name="Pallen M.J."/>
        </authorList>
    </citation>
    <scope>NUCLEOTIDE SEQUENCE</scope>
    <source>
        <strain evidence="4">ChiBcec7-5410</strain>
    </source>
</reference>
<organism evidence="4 5">
    <name type="scientific">Candidatus Faecivivens stercoripullorum</name>
    <dbReference type="NCBI Taxonomy" id="2840805"/>
    <lineage>
        <taxon>Bacteria</taxon>
        <taxon>Bacillati</taxon>
        <taxon>Bacillota</taxon>
        <taxon>Clostridia</taxon>
        <taxon>Eubacteriales</taxon>
        <taxon>Oscillospiraceae</taxon>
        <taxon>Oscillospiraceae incertae sedis</taxon>
        <taxon>Candidatus Faecivivens</taxon>
    </lineage>
</organism>
<dbReference type="InterPro" id="IPR011990">
    <property type="entry name" value="TPR-like_helical_dom_sf"/>
</dbReference>